<dbReference type="InterPro" id="IPR044925">
    <property type="entry name" value="His-Me_finger_sf"/>
</dbReference>
<evidence type="ECO:0000256" key="1">
    <source>
        <dbReference type="ARBA" id="ARBA00023015"/>
    </source>
</evidence>
<reference evidence="5" key="1">
    <citation type="journal article" date="2015" name="Nature">
        <title>Complex archaea that bridge the gap between prokaryotes and eukaryotes.</title>
        <authorList>
            <person name="Spang A."/>
            <person name="Saw J.H."/>
            <person name="Jorgensen S.L."/>
            <person name="Zaremba-Niedzwiedzka K."/>
            <person name="Martijn J."/>
            <person name="Lind A.E."/>
            <person name="van Eijk R."/>
            <person name="Schleper C."/>
            <person name="Guy L."/>
            <person name="Ettema T.J."/>
        </authorList>
    </citation>
    <scope>NUCLEOTIDE SEQUENCE</scope>
</reference>
<evidence type="ECO:0000256" key="2">
    <source>
        <dbReference type="ARBA" id="ARBA00023125"/>
    </source>
</evidence>
<dbReference type="SUPFAM" id="SSF54060">
    <property type="entry name" value="His-Me finger endonucleases"/>
    <property type="match status" value="1"/>
</dbReference>
<dbReference type="InterPro" id="IPR001471">
    <property type="entry name" value="AP2/ERF_dom"/>
</dbReference>
<dbReference type="SUPFAM" id="SSF54171">
    <property type="entry name" value="DNA-binding domain"/>
    <property type="match status" value="1"/>
</dbReference>
<sequence>MIKRIKLTQGKFALVDDEDFEWLNQWKWCAACSKDHWNACRGQGVLMHRVIMNAPKGLQVDHKNHNGLDNQRYNLRLATQSQNNWNRRVLPKGKSKYKGVFPSCLKSRPWAASIKLNNKSTFLGYFFAEKEAGLAYDEKALELFGEFACINFPEDK</sequence>
<organism evidence="5">
    <name type="scientific">marine sediment metagenome</name>
    <dbReference type="NCBI Taxonomy" id="412755"/>
    <lineage>
        <taxon>unclassified sequences</taxon>
        <taxon>metagenomes</taxon>
        <taxon>ecological metagenomes</taxon>
    </lineage>
</organism>
<dbReference type="InterPro" id="IPR016177">
    <property type="entry name" value="DNA-bd_dom_sf"/>
</dbReference>
<dbReference type="EMBL" id="LAZR01000302">
    <property type="protein sequence ID" value="KKN75918.1"/>
    <property type="molecule type" value="Genomic_DNA"/>
</dbReference>
<accession>A0A0F9WCK2</accession>
<gene>
    <name evidence="5" type="ORF">LCGC14_0376260</name>
</gene>
<keyword evidence="1" id="KW-0805">Transcription regulation</keyword>
<protein>
    <recommendedName>
        <fullName evidence="4">AP2/ERF domain-containing protein</fullName>
    </recommendedName>
</protein>
<comment type="caution">
    <text evidence="5">The sequence shown here is derived from an EMBL/GenBank/DDBJ whole genome shotgun (WGS) entry which is preliminary data.</text>
</comment>
<dbReference type="AlphaFoldDB" id="A0A0F9WCK2"/>
<keyword evidence="3" id="KW-0804">Transcription</keyword>
<dbReference type="Gene3D" id="3.90.75.20">
    <property type="match status" value="1"/>
</dbReference>
<keyword evidence="2" id="KW-0238">DNA-binding</keyword>
<evidence type="ECO:0000259" key="4">
    <source>
        <dbReference type="PROSITE" id="PS51032"/>
    </source>
</evidence>
<proteinExistence type="predicted"/>
<dbReference type="InterPro" id="IPR036955">
    <property type="entry name" value="AP2/ERF_dom_sf"/>
</dbReference>
<dbReference type="GO" id="GO:0003677">
    <property type="term" value="F:DNA binding"/>
    <property type="evidence" value="ECO:0007669"/>
    <property type="project" value="UniProtKB-KW"/>
</dbReference>
<feature type="domain" description="AP2/ERF" evidence="4">
    <location>
        <begin position="96"/>
        <end position="153"/>
    </location>
</feature>
<name>A0A0F9WCK2_9ZZZZ</name>
<dbReference type="Gene3D" id="3.30.730.10">
    <property type="entry name" value="AP2/ERF domain"/>
    <property type="match status" value="1"/>
</dbReference>
<evidence type="ECO:0000313" key="5">
    <source>
        <dbReference type="EMBL" id="KKN75918.1"/>
    </source>
</evidence>
<dbReference type="Pfam" id="PF13392">
    <property type="entry name" value="HNH_3"/>
    <property type="match status" value="1"/>
</dbReference>
<dbReference type="PROSITE" id="PS51032">
    <property type="entry name" value="AP2_ERF"/>
    <property type="match status" value="1"/>
</dbReference>
<dbReference type="GO" id="GO:0003700">
    <property type="term" value="F:DNA-binding transcription factor activity"/>
    <property type="evidence" value="ECO:0007669"/>
    <property type="project" value="InterPro"/>
</dbReference>
<dbReference type="InterPro" id="IPR003615">
    <property type="entry name" value="HNH_nuc"/>
</dbReference>
<evidence type="ECO:0000256" key="3">
    <source>
        <dbReference type="ARBA" id="ARBA00023163"/>
    </source>
</evidence>